<evidence type="ECO:0000256" key="4">
    <source>
        <dbReference type="ARBA" id="ARBA00022912"/>
    </source>
</evidence>
<evidence type="ECO:0000313" key="8">
    <source>
        <dbReference type="Proteomes" id="UP001225596"/>
    </source>
</evidence>
<reference evidence="7 8" key="1">
    <citation type="submission" date="2023-08" db="EMBL/GenBank/DDBJ databases">
        <title>Oxalobacteraceae gen .nov., isolated from river sludge outside the plant.</title>
        <authorList>
            <person name="Zhao S.Y."/>
        </authorList>
    </citation>
    <scope>NUCLEOTIDE SEQUENCE [LARGE SCALE GENOMIC DNA]</scope>
    <source>
        <strain evidence="7 8">R-40</strain>
    </source>
</reference>
<name>A0ABU1BSJ0_9BURK</name>
<organism evidence="7 8">
    <name type="scientific">Keguizhuia sedimenti</name>
    <dbReference type="NCBI Taxonomy" id="3064264"/>
    <lineage>
        <taxon>Bacteria</taxon>
        <taxon>Pseudomonadati</taxon>
        <taxon>Pseudomonadota</taxon>
        <taxon>Betaproteobacteria</taxon>
        <taxon>Burkholderiales</taxon>
        <taxon>Oxalobacteraceae</taxon>
        <taxon>Keguizhuia</taxon>
    </lineage>
</organism>
<sequence length="167" mass="18669">MINNVLFICIGNICRSPMAEGLFRQLMPEKAVYSAGIHALVGEPADPLALQLMEERGIDISEHRARSLAAWMVNEADLILTMDQYQRRFIEFKFPAAKGKVMRLGEQGNYDISDPYKQGMSAFRHSCHLIAMGVDRMASHIASLDAKAYQVSYARTAHVVTPLPFVP</sequence>
<dbReference type="SUPFAM" id="SSF52788">
    <property type="entry name" value="Phosphotyrosine protein phosphatases I"/>
    <property type="match status" value="1"/>
</dbReference>
<feature type="domain" description="Phosphotyrosine protein phosphatase I" evidence="6">
    <location>
        <begin position="3"/>
        <end position="140"/>
    </location>
</feature>
<evidence type="ECO:0000256" key="1">
    <source>
        <dbReference type="ARBA" id="ARBA00011063"/>
    </source>
</evidence>
<gene>
    <name evidence="7" type="ORF">Q8A64_15505</name>
</gene>
<dbReference type="Gene3D" id="3.40.50.2300">
    <property type="match status" value="1"/>
</dbReference>
<dbReference type="InterPro" id="IPR050438">
    <property type="entry name" value="LMW_PTPase"/>
</dbReference>
<dbReference type="EC" id="3.1.3.48" evidence="2"/>
<dbReference type="InterPro" id="IPR023485">
    <property type="entry name" value="Ptyr_pPase"/>
</dbReference>
<dbReference type="SMART" id="SM00226">
    <property type="entry name" value="LMWPc"/>
    <property type="match status" value="1"/>
</dbReference>
<keyword evidence="4" id="KW-0904">Protein phosphatase</keyword>
<dbReference type="CDD" id="cd16343">
    <property type="entry name" value="LMWPTP"/>
    <property type="match status" value="1"/>
</dbReference>
<dbReference type="PANTHER" id="PTHR11717:SF31">
    <property type="entry name" value="LOW MOLECULAR WEIGHT PROTEIN-TYROSINE-PHOSPHATASE ETP-RELATED"/>
    <property type="match status" value="1"/>
</dbReference>
<evidence type="ECO:0000259" key="6">
    <source>
        <dbReference type="SMART" id="SM00226"/>
    </source>
</evidence>
<dbReference type="EMBL" id="JAUYVH010000012">
    <property type="protein sequence ID" value="MDQ9171819.1"/>
    <property type="molecule type" value="Genomic_DNA"/>
</dbReference>
<dbReference type="InterPro" id="IPR017867">
    <property type="entry name" value="Tyr_phospatase_low_mol_wt"/>
</dbReference>
<dbReference type="GO" id="GO:0004725">
    <property type="term" value="F:protein tyrosine phosphatase activity"/>
    <property type="evidence" value="ECO:0007669"/>
    <property type="project" value="UniProtKB-EC"/>
</dbReference>
<proteinExistence type="inferred from homology"/>
<protein>
    <recommendedName>
        <fullName evidence="2">protein-tyrosine-phosphatase</fullName>
        <ecNumber evidence="2">3.1.3.48</ecNumber>
    </recommendedName>
</protein>
<comment type="caution">
    <text evidence="7">The sequence shown here is derived from an EMBL/GenBank/DDBJ whole genome shotgun (WGS) entry which is preliminary data.</text>
</comment>
<comment type="similarity">
    <text evidence="1">Belongs to the low molecular weight phosphotyrosine protein phosphatase family.</text>
</comment>
<evidence type="ECO:0000256" key="3">
    <source>
        <dbReference type="ARBA" id="ARBA00022801"/>
    </source>
</evidence>
<evidence type="ECO:0000313" key="7">
    <source>
        <dbReference type="EMBL" id="MDQ9171819.1"/>
    </source>
</evidence>
<dbReference type="Proteomes" id="UP001225596">
    <property type="component" value="Unassembled WGS sequence"/>
</dbReference>
<dbReference type="PANTHER" id="PTHR11717">
    <property type="entry name" value="LOW MOLECULAR WEIGHT PROTEIN TYROSINE PHOSPHATASE"/>
    <property type="match status" value="1"/>
</dbReference>
<keyword evidence="8" id="KW-1185">Reference proteome</keyword>
<dbReference type="InterPro" id="IPR036196">
    <property type="entry name" value="Ptyr_pPase_sf"/>
</dbReference>
<accession>A0ABU1BSJ0</accession>
<dbReference type="RefSeq" id="WP_338437771.1">
    <property type="nucleotide sequence ID" value="NZ_JAUYVH010000012.1"/>
</dbReference>
<dbReference type="PRINTS" id="PR00719">
    <property type="entry name" value="LMWPTPASE"/>
</dbReference>
<comment type="catalytic activity">
    <reaction evidence="5">
        <text>O-phospho-L-tyrosyl-[protein] + H2O = L-tyrosyl-[protein] + phosphate</text>
        <dbReference type="Rhea" id="RHEA:10684"/>
        <dbReference type="Rhea" id="RHEA-COMP:10136"/>
        <dbReference type="Rhea" id="RHEA-COMP:20101"/>
        <dbReference type="ChEBI" id="CHEBI:15377"/>
        <dbReference type="ChEBI" id="CHEBI:43474"/>
        <dbReference type="ChEBI" id="CHEBI:46858"/>
        <dbReference type="ChEBI" id="CHEBI:61978"/>
        <dbReference type="EC" id="3.1.3.48"/>
    </reaction>
</comment>
<evidence type="ECO:0000256" key="5">
    <source>
        <dbReference type="ARBA" id="ARBA00051722"/>
    </source>
</evidence>
<dbReference type="Pfam" id="PF01451">
    <property type="entry name" value="LMWPc"/>
    <property type="match status" value="1"/>
</dbReference>
<keyword evidence="3 7" id="KW-0378">Hydrolase</keyword>
<evidence type="ECO:0000256" key="2">
    <source>
        <dbReference type="ARBA" id="ARBA00013064"/>
    </source>
</evidence>